<dbReference type="GeneID" id="80912669"/>
<name>A0A9W8XHS4_9PLEO</name>
<dbReference type="OrthoDB" id="5398572at2759"/>
<accession>A0A9W8XHS4</accession>
<comment type="caution">
    <text evidence="2">The sequence shown here is derived from an EMBL/GenBank/DDBJ whole genome shotgun (WGS) entry which is preliminary data.</text>
</comment>
<feature type="compositionally biased region" description="Acidic residues" evidence="1">
    <location>
        <begin position="533"/>
        <end position="543"/>
    </location>
</feature>
<evidence type="ECO:0000313" key="3">
    <source>
        <dbReference type="Proteomes" id="UP001140513"/>
    </source>
</evidence>
<gene>
    <name evidence="2" type="ORF">N0V89_009139</name>
</gene>
<dbReference type="Proteomes" id="UP001140513">
    <property type="component" value="Unassembled WGS sequence"/>
</dbReference>
<evidence type="ECO:0008006" key="4">
    <source>
        <dbReference type="Google" id="ProtNLM"/>
    </source>
</evidence>
<proteinExistence type="predicted"/>
<feature type="compositionally biased region" description="Basic residues" evidence="1">
    <location>
        <begin position="310"/>
        <end position="326"/>
    </location>
</feature>
<protein>
    <recommendedName>
        <fullName evidence="4">Myb-like domain-containing protein</fullName>
    </recommendedName>
</protein>
<dbReference type="EMBL" id="JAPEUX010000006">
    <property type="protein sequence ID" value="KAJ4350518.1"/>
    <property type="molecule type" value="Genomic_DNA"/>
</dbReference>
<evidence type="ECO:0000256" key="1">
    <source>
        <dbReference type="SAM" id="MobiDB-lite"/>
    </source>
</evidence>
<feature type="region of interest" description="Disordered" evidence="1">
    <location>
        <begin position="474"/>
        <end position="618"/>
    </location>
</feature>
<organism evidence="2 3">
    <name type="scientific">Didymosphaeria variabile</name>
    <dbReference type="NCBI Taxonomy" id="1932322"/>
    <lineage>
        <taxon>Eukaryota</taxon>
        <taxon>Fungi</taxon>
        <taxon>Dikarya</taxon>
        <taxon>Ascomycota</taxon>
        <taxon>Pezizomycotina</taxon>
        <taxon>Dothideomycetes</taxon>
        <taxon>Pleosporomycetidae</taxon>
        <taxon>Pleosporales</taxon>
        <taxon>Massarineae</taxon>
        <taxon>Didymosphaeriaceae</taxon>
        <taxon>Didymosphaeria</taxon>
    </lineage>
</organism>
<feature type="compositionally biased region" description="Basic and acidic residues" evidence="1">
    <location>
        <begin position="389"/>
        <end position="399"/>
    </location>
</feature>
<dbReference type="RefSeq" id="XP_056069448.1">
    <property type="nucleotide sequence ID" value="XM_056217892.1"/>
</dbReference>
<dbReference type="AlphaFoldDB" id="A0A9W8XHS4"/>
<reference evidence="2" key="1">
    <citation type="submission" date="2022-10" db="EMBL/GenBank/DDBJ databases">
        <title>Tapping the CABI collections for fungal endophytes: first genome assemblies for Collariella, Neodidymelliopsis, Ascochyta clinopodiicola, Didymella pomorum, Didymosphaeria variabile, Neocosmospora piperis and Neocucurbitaria cava.</title>
        <authorList>
            <person name="Hill R."/>
        </authorList>
    </citation>
    <scope>NUCLEOTIDE SEQUENCE</scope>
    <source>
        <strain evidence="2">IMI 356815</strain>
    </source>
</reference>
<keyword evidence="3" id="KW-1185">Reference proteome</keyword>
<feature type="compositionally biased region" description="Polar residues" evidence="1">
    <location>
        <begin position="566"/>
        <end position="577"/>
    </location>
</feature>
<sequence length="704" mass="78108">MSGDFLDHLVPAHGGIRDDNRRIEQVHDSTSDFFADYNDFDRQLSTHLIHYRGNHQQYVHIRAVHAALFGANCDATAAQTGLDLVLYQANLIVFAKDMMPLDVDDKTTVGALRKLDSSFPSLFLPALILGTKGSESITGDSALLQESFELALELRTQLAISSLSHGITDESFDPDAALEEVFFNPDSESAHQLGVVRGWDTFALGGDESALPEAFVQRVVARMTAIREFFTTGDTSQGQEESVNLEDLSAAFPWAALILRLVSWVRARNEELVAAIQEQGGAHGILERVKAERERSIVDPETGRIGSRSSPRKNRSSFGRNRRRSSGKFDPNAEVDTEVLSRLIAREGGARPHSLGGVAPQELHAEQEEPVAAGDDQGIGSPQQDDDDSHTHQDGEQDATRGAVEQAFEGELVKTVVTRPVEQLDLSRPVQDSIKDSEIPDSSRQPLPESSRPPQSTNDFVSLLKETCASNKENRGMSLFERQANAQRVEFGDGFDDSQPPPGPSRSEPSGDPSRKGKEPQRSSPKKRKAAEMSDDDNGDDAFETVPRNANVQRQRANAPKRVRTDPSSYGAPTSHQPRPRYGDDFRPIEDFQQPENEDPSEPEAPDMTEEVPPKSTFDDIKALARANTIYKPRRAKKMWTTAEEEALISYMSDCPRQYARILAIDKESPRKYFHALENGQWIAQRSQIDLKDKARVMAKNMIK</sequence>
<feature type="compositionally biased region" description="Acidic residues" evidence="1">
    <location>
        <begin position="596"/>
        <end position="610"/>
    </location>
</feature>
<feature type="region of interest" description="Disordered" evidence="1">
    <location>
        <begin position="422"/>
        <end position="460"/>
    </location>
</feature>
<feature type="region of interest" description="Disordered" evidence="1">
    <location>
        <begin position="367"/>
        <end position="400"/>
    </location>
</feature>
<feature type="compositionally biased region" description="Basic and acidic residues" evidence="1">
    <location>
        <begin position="581"/>
        <end position="590"/>
    </location>
</feature>
<evidence type="ECO:0000313" key="2">
    <source>
        <dbReference type="EMBL" id="KAJ4350518.1"/>
    </source>
</evidence>
<feature type="region of interest" description="Disordered" evidence="1">
    <location>
        <begin position="294"/>
        <end position="333"/>
    </location>
</feature>